<keyword evidence="8" id="KW-1185">Reference proteome</keyword>
<dbReference type="Pfam" id="PF03227">
    <property type="entry name" value="GILT"/>
    <property type="match status" value="1"/>
</dbReference>
<dbReference type="PANTHER" id="PTHR13234">
    <property type="entry name" value="GAMMA-INTERFERON INDUCIBLE LYSOSOMAL THIOL REDUCTASE GILT"/>
    <property type="match status" value="1"/>
</dbReference>
<proteinExistence type="inferred from homology"/>
<feature type="signal peptide" evidence="6">
    <location>
        <begin position="1"/>
        <end position="22"/>
    </location>
</feature>
<feature type="chain" id="PRO_5021362530" evidence="6">
    <location>
        <begin position="23"/>
        <end position="246"/>
    </location>
</feature>
<dbReference type="GO" id="GO:0005576">
    <property type="term" value="C:extracellular region"/>
    <property type="evidence" value="ECO:0007669"/>
    <property type="project" value="UniProtKB-SubCell"/>
</dbReference>
<evidence type="ECO:0000256" key="2">
    <source>
        <dbReference type="ARBA" id="ARBA00005679"/>
    </source>
</evidence>
<dbReference type="OrthoDB" id="958254at2759"/>
<evidence type="ECO:0000313" key="7">
    <source>
        <dbReference type="EMBL" id="RZC77939.1"/>
    </source>
</evidence>
<gene>
    <name evidence="7" type="ORF">C5167_002120</name>
</gene>
<dbReference type="GO" id="GO:0016671">
    <property type="term" value="F:oxidoreductase activity, acting on a sulfur group of donors, disulfide as acceptor"/>
    <property type="evidence" value="ECO:0007669"/>
    <property type="project" value="InterPro"/>
</dbReference>
<dbReference type="PANTHER" id="PTHR13234:SF8">
    <property type="entry name" value="GAMMA-INTERFERON-INDUCIBLE LYSOSOMAL THIOL REDUCTASE"/>
    <property type="match status" value="1"/>
</dbReference>
<comment type="similarity">
    <text evidence="2">Belongs to the GILT family.</text>
</comment>
<evidence type="ECO:0000256" key="6">
    <source>
        <dbReference type="SAM" id="SignalP"/>
    </source>
</evidence>
<evidence type="ECO:0000256" key="1">
    <source>
        <dbReference type="ARBA" id="ARBA00004613"/>
    </source>
</evidence>
<dbReference type="Proteomes" id="UP000316621">
    <property type="component" value="Chromosome 9"/>
</dbReference>
<reference evidence="7 8" key="1">
    <citation type="journal article" date="2018" name="Science">
        <title>The opium poppy genome and morphinan production.</title>
        <authorList>
            <person name="Guo L."/>
            <person name="Winzer T."/>
            <person name="Yang X."/>
            <person name="Li Y."/>
            <person name="Ning Z."/>
            <person name="He Z."/>
            <person name="Teodor R."/>
            <person name="Lu Y."/>
            <person name="Bowser T.A."/>
            <person name="Graham I.A."/>
            <person name="Ye K."/>
        </authorList>
    </citation>
    <scope>NUCLEOTIDE SEQUENCE [LARGE SCALE GENOMIC DNA]</scope>
    <source>
        <strain evidence="8">cv. HN1</strain>
        <tissue evidence="7">Leaves</tissue>
    </source>
</reference>
<dbReference type="InterPro" id="IPR004911">
    <property type="entry name" value="Interferon-induced_GILT"/>
</dbReference>
<dbReference type="OMA" id="FRATVCY"/>
<dbReference type="Gramene" id="RZC77939">
    <property type="protein sequence ID" value="RZC77939"/>
    <property type="gene ID" value="C5167_002120"/>
</dbReference>
<evidence type="ECO:0000313" key="8">
    <source>
        <dbReference type="Proteomes" id="UP000316621"/>
    </source>
</evidence>
<dbReference type="EMBL" id="CM010723">
    <property type="protein sequence ID" value="RZC77939.1"/>
    <property type="molecule type" value="Genomic_DNA"/>
</dbReference>
<evidence type="ECO:0000256" key="5">
    <source>
        <dbReference type="ARBA" id="ARBA00023180"/>
    </source>
</evidence>
<comment type="subcellular location">
    <subcellularLocation>
        <location evidence="1">Secreted</location>
    </subcellularLocation>
</comment>
<sequence>MASSSSALIVFSLLIFSSSALAISKRPSASEKVSLSLYYQTLCLGCSEFIVNELPKIFDNGLIDILDFNLVPYGNANLLNNGTIICQHGPFECFFNTVEACAINIMSQDESFEFIRCVQNFIAEGKIDESSSCLDSNTPDHGKALQNCYESGLGQKLELLYADLTAALNPPHEYVPWVTVNEVPLHMDIGNFMKYICKAYKGTSTPKACQTLRIGIIPAEPIANMKFCRVNDTSPTTKTSPRGWNF</sequence>
<accession>A0A4Y7L145</accession>
<keyword evidence="3" id="KW-0964">Secreted</keyword>
<keyword evidence="5" id="KW-0325">Glycoprotein</keyword>
<protein>
    <submittedName>
        <fullName evidence="7">Uncharacterized protein</fullName>
    </submittedName>
</protein>
<keyword evidence="4 6" id="KW-0732">Signal</keyword>
<organism evidence="7 8">
    <name type="scientific">Papaver somniferum</name>
    <name type="common">Opium poppy</name>
    <dbReference type="NCBI Taxonomy" id="3469"/>
    <lineage>
        <taxon>Eukaryota</taxon>
        <taxon>Viridiplantae</taxon>
        <taxon>Streptophyta</taxon>
        <taxon>Embryophyta</taxon>
        <taxon>Tracheophyta</taxon>
        <taxon>Spermatophyta</taxon>
        <taxon>Magnoliopsida</taxon>
        <taxon>Ranunculales</taxon>
        <taxon>Papaveraceae</taxon>
        <taxon>Papaveroideae</taxon>
        <taxon>Papaver</taxon>
    </lineage>
</organism>
<name>A0A4Y7L145_PAPSO</name>
<dbReference type="AlphaFoldDB" id="A0A4Y7L145"/>
<evidence type="ECO:0000256" key="3">
    <source>
        <dbReference type="ARBA" id="ARBA00022525"/>
    </source>
</evidence>
<evidence type="ECO:0000256" key="4">
    <source>
        <dbReference type="ARBA" id="ARBA00022729"/>
    </source>
</evidence>